<dbReference type="AlphaFoldDB" id="A5MZP3"/>
<dbReference type="KEGG" id="ckl:CKL_2327"/>
<keyword evidence="1" id="KW-1133">Transmembrane helix</keyword>
<keyword evidence="3" id="KW-1185">Reference proteome</keyword>
<dbReference type="Proteomes" id="UP000002411">
    <property type="component" value="Chromosome"/>
</dbReference>
<sequence length="83" mass="9956">MFQKFSNTSCLSNQIVHYRMLTASCFYFTTILYLYYNTFYNLKSYTYKIFININFKSISQCRLYQPITQKSYFICGKVLPSLS</sequence>
<evidence type="ECO:0000313" key="3">
    <source>
        <dbReference type="Proteomes" id="UP000002411"/>
    </source>
</evidence>
<feature type="transmembrane region" description="Helical" evidence="1">
    <location>
        <begin position="15"/>
        <end position="36"/>
    </location>
</feature>
<keyword evidence="1" id="KW-0812">Transmembrane</keyword>
<gene>
    <name evidence="2" type="ordered locus">CKL_2327</name>
</gene>
<proteinExistence type="predicted"/>
<dbReference type="EMBL" id="CP000673">
    <property type="protein sequence ID" value="EDK34339.1"/>
    <property type="molecule type" value="Genomic_DNA"/>
</dbReference>
<name>A5MZP3_CLOK5</name>
<evidence type="ECO:0000256" key="1">
    <source>
        <dbReference type="SAM" id="Phobius"/>
    </source>
</evidence>
<accession>A5MZP3</accession>
<protein>
    <submittedName>
        <fullName evidence="2">Uncharacterized protein</fullName>
    </submittedName>
</protein>
<keyword evidence="1" id="KW-0472">Membrane</keyword>
<evidence type="ECO:0000313" key="2">
    <source>
        <dbReference type="EMBL" id="EDK34339.1"/>
    </source>
</evidence>
<dbReference type="HOGENOM" id="CLU_2536684_0_0_9"/>
<reference evidence="2 3" key="1">
    <citation type="journal article" date="2008" name="Proc. Natl. Acad. Sci. U.S.A.">
        <title>The genome of Clostridium kluyveri, a strict anaerobe with unique metabolic features.</title>
        <authorList>
            <person name="Seedorf H."/>
            <person name="Fricke W.F."/>
            <person name="Veith B."/>
            <person name="Brueggemann H."/>
            <person name="Liesegang H."/>
            <person name="Strittmatter A."/>
            <person name="Miethke M."/>
            <person name="Buckel W."/>
            <person name="Hinderberger J."/>
            <person name="Li F."/>
            <person name="Hagemeier C."/>
            <person name="Thauer R.K."/>
            <person name="Gottschalk G."/>
        </authorList>
    </citation>
    <scope>NUCLEOTIDE SEQUENCE [LARGE SCALE GENOMIC DNA]</scope>
    <source>
        <strain evidence="3">ATCC 8527 / DSM 555 / NCIMB 10680</strain>
    </source>
</reference>
<organism evidence="2 3">
    <name type="scientific">Clostridium kluyveri (strain ATCC 8527 / DSM 555 / NBRC 12016 / NCIMB 10680 / K1)</name>
    <dbReference type="NCBI Taxonomy" id="431943"/>
    <lineage>
        <taxon>Bacteria</taxon>
        <taxon>Bacillati</taxon>
        <taxon>Bacillota</taxon>
        <taxon>Clostridia</taxon>
        <taxon>Eubacteriales</taxon>
        <taxon>Clostridiaceae</taxon>
        <taxon>Clostridium</taxon>
    </lineage>
</organism>